<dbReference type="Pfam" id="PF00383">
    <property type="entry name" value="dCMP_cyt_deam_1"/>
    <property type="match status" value="1"/>
</dbReference>
<keyword evidence="3 7" id="KW-0479">Metal-binding</keyword>
<dbReference type="InterPro" id="IPR016193">
    <property type="entry name" value="Cytidine_deaminase-like"/>
</dbReference>
<dbReference type="PROSITE" id="PS00903">
    <property type="entry name" value="CYT_DCMP_DEAMINASES_1"/>
    <property type="match status" value="1"/>
</dbReference>
<evidence type="ECO:0000256" key="7">
    <source>
        <dbReference type="PIRSR" id="PIRSR006019-2"/>
    </source>
</evidence>
<feature type="binding site" evidence="7">
    <location>
        <position position="110"/>
    </location>
    <ligand>
        <name>Zn(2+)</name>
        <dbReference type="ChEBI" id="CHEBI:29105"/>
        <note>catalytic</note>
    </ligand>
</feature>
<evidence type="ECO:0000313" key="9">
    <source>
        <dbReference type="EMBL" id="SDL32869.1"/>
    </source>
</evidence>
<feature type="binding site" evidence="7">
    <location>
        <position position="107"/>
    </location>
    <ligand>
        <name>Zn(2+)</name>
        <dbReference type="ChEBI" id="CHEBI:29105"/>
        <note>catalytic</note>
    </ligand>
</feature>
<dbReference type="InterPro" id="IPR016473">
    <property type="entry name" value="dCMP_deaminase"/>
</dbReference>
<dbReference type="OrthoDB" id="9788517at2"/>
<evidence type="ECO:0000256" key="3">
    <source>
        <dbReference type="ARBA" id="ARBA00022723"/>
    </source>
</evidence>
<dbReference type="PANTHER" id="PTHR11086:SF18">
    <property type="entry name" value="DEOXYCYTIDYLATE DEAMINASE"/>
    <property type="match status" value="1"/>
</dbReference>
<evidence type="ECO:0000313" key="10">
    <source>
        <dbReference type="Proteomes" id="UP000199476"/>
    </source>
</evidence>
<evidence type="ECO:0000259" key="8">
    <source>
        <dbReference type="PROSITE" id="PS51747"/>
    </source>
</evidence>
<gene>
    <name evidence="9" type="ORF">SAMN04488692_103147</name>
</gene>
<dbReference type="GO" id="GO:0006220">
    <property type="term" value="P:pyrimidine nucleotide metabolic process"/>
    <property type="evidence" value="ECO:0007669"/>
    <property type="project" value="InterPro"/>
</dbReference>
<feature type="domain" description="CMP/dCMP-type deaminase" evidence="8">
    <location>
        <begin position="6"/>
        <end position="144"/>
    </location>
</feature>
<dbReference type="InterPro" id="IPR015517">
    <property type="entry name" value="dCMP_deaminase-rel"/>
</dbReference>
<comment type="cofactor">
    <cofactor evidence="1 7">
        <name>Zn(2+)</name>
        <dbReference type="ChEBI" id="CHEBI:29105"/>
    </cofactor>
</comment>
<dbReference type="CDD" id="cd01286">
    <property type="entry name" value="deoxycytidylate_deaminase"/>
    <property type="match status" value="1"/>
</dbReference>
<evidence type="ECO:0000256" key="1">
    <source>
        <dbReference type="ARBA" id="ARBA00001947"/>
    </source>
</evidence>
<accession>A0A1G9J5T7</accession>
<feature type="binding site" evidence="7">
    <location>
        <position position="79"/>
    </location>
    <ligand>
        <name>Zn(2+)</name>
        <dbReference type="ChEBI" id="CHEBI:29105"/>
        <note>catalytic</note>
    </ligand>
</feature>
<evidence type="ECO:0000256" key="5">
    <source>
        <dbReference type="ARBA" id="ARBA00022833"/>
    </source>
</evidence>
<evidence type="ECO:0000256" key="2">
    <source>
        <dbReference type="ARBA" id="ARBA00006576"/>
    </source>
</evidence>
<name>A0A1G9J5T7_9FIRM</name>
<feature type="active site" description="Proton donor" evidence="6">
    <location>
        <position position="81"/>
    </location>
</feature>
<sequence>MGNRPNWNEYFMKMAELAASRSTCLRRKVGAIMVKDRQILATGYNGAPRGVTHCEKNSCLREKLKVPSGERHELCRGVHAEQNLVAQAAFHGVKTEGALVYCTNKPCVICAKILINAGVDHIYYGRGYEDEFTDQLLEDSGVNCDKLD</sequence>
<protein>
    <submittedName>
        <fullName evidence="9">dCMP deaminase</fullName>
    </submittedName>
</protein>
<dbReference type="PIRSF" id="PIRSF006019">
    <property type="entry name" value="dCMP_deaminase"/>
    <property type="match status" value="1"/>
</dbReference>
<dbReference type="InterPro" id="IPR002125">
    <property type="entry name" value="CMP_dCMP_dom"/>
</dbReference>
<dbReference type="RefSeq" id="WP_089758359.1">
    <property type="nucleotide sequence ID" value="NZ_FNGO01000003.1"/>
</dbReference>
<dbReference type="GO" id="GO:0005737">
    <property type="term" value="C:cytoplasm"/>
    <property type="evidence" value="ECO:0007669"/>
    <property type="project" value="TreeGrafter"/>
</dbReference>
<evidence type="ECO:0000256" key="6">
    <source>
        <dbReference type="PIRSR" id="PIRSR006019-1"/>
    </source>
</evidence>
<dbReference type="Gene3D" id="3.40.140.10">
    <property type="entry name" value="Cytidine Deaminase, domain 2"/>
    <property type="match status" value="1"/>
</dbReference>
<comment type="similarity">
    <text evidence="2">Belongs to the cytidine and deoxycytidylate deaminase family.</text>
</comment>
<reference evidence="9 10" key="1">
    <citation type="submission" date="2016-10" db="EMBL/GenBank/DDBJ databases">
        <authorList>
            <person name="de Groot N.N."/>
        </authorList>
    </citation>
    <scope>NUCLEOTIDE SEQUENCE [LARGE SCALE GENOMIC DNA]</scope>
    <source>
        <strain evidence="9 10">SLAS-1</strain>
    </source>
</reference>
<dbReference type="InterPro" id="IPR016192">
    <property type="entry name" value="APOBEC/CMP_deaminase_Zn-bd"/>
</dbReference>
<dbReference type="PANTHER" id="PTHR11086">
    <property type="entry name" value="DEOXYCYTIDYLATE DEAMINASE-RELATED"/>
    <property type="match status" value="1"/>
</dbReference>
<dbReference type="EMBL" id="FNGO01000003">
    <property type="protein sequence ID" value="SDL32869.1"/>
    <property type="molecule type" value="Genomic_DNA"/>
</dbReference>
<organism evidence="9 10">
    <name type="scientific">Halarsenatibacter silvermanii</name>
    <dbReference type="NCBI Taxonomy" id="321763"/>
    <lineage>
        <taxon>Bacteria</taxon>
        <taxon>Bacillati</taxon>
        <taxon>Bacillota</taxon>
        <taxon>Clostridia</taxon>
        <taxon>Halanaerobiales</taxon>
        <taxon>Halarsenatibacteraceae</taxon>
        <taxon>Halarsenatibacter</taxon>
    </lineage>
</organism>
<proteinExistence type="inferred from homology"/>
<dbReference type="InterPro" id="IPR035105">
    <property type="entry name" value="Deoxycytidylate_deaminase_dom"/>
</dbReference>
<dbReference type="PROSITE" id="PS51747">
    <property type="entry name" value="CYT_DCMP_DEAMINASES_2"/>
    <property type="match status" value="1"/>
</dbReference>
<keyword evidence="5 7" id="KW-0862">Zinc</keyword>
<dbReference type="STRING" id="321763.SAMN04488692_103147"/>
<keyword evidence="4" id="KW-0378">Hydrolase</keyword>
<keyword evidence="10" id="KW-1185">Reference proteome</keyword>
<dbReference type="Proteomes" id="UP000199476">
    <property type="component" value="Unassembled WGS sequence"/>
</dbReference>
<dbReference type="SUPFAM" id="SSF53927">
    <property type="entry name" value="Cytidine deaminase-like"/>
    <property type="match status" value="1"/>
</dbReference>
<dbReference type="GO" id="GO:0008270">
    <property type="term" value="F:zinc ion binding"/>
    <property type="evidence" value="ECO:0007669"/>
    <property type="project" value="InterPro"/>
</dbReference>
<dbReference type="AlphaFoldDB" id="A0A1G9J5T7"/>
<evidence type="ECO:0000256" key="4">
    <source>
        <dbReference type="ARBA" id="ARBA00022801"/>
    </source>
</evidence>
<dbReference type="GO" id="GO:0004132">
    <property type="term" value="F:dCMP deaminase activity"/>
    <property type="evidence" value="ECO:0007669"/>
    <property type="project" value="InterPro"/>
</dbReference>